<evidence type="ECO:0000256" key="2">
    <source>
        <dbReference type="SAM" id="SignalP"/>
    </source>
</evidence>
<feature type="compositionally biased region" description="Acidic residues" evidence="1">
    <location>
        <begin position="32"/>
        <end position="41"/>
    </location>
</feature>
<sequence>MKLVAVLLCILGASLALEPENRSSDDKAVLEVVDDTPVEQEDQQKDDEAVGDSPVEQEDQQENTDTSFRQFLIQKQPKPAQSQIFRVIPQQQNLFAPQIAQYEQFRAQPVYLLNPFAVQHSNPSYQTAKIYRRPQFAGFKGQIPAIIQQDQYSPSYQTAQLYQQPQSVGFQGQVPTPNPRFFFKYLKHENGIWYACKFMLGCVELPFGQGEGNGLPQLVVGQGNGLSSITQGNGLPQLIVGQGGGISGITQGNVNPGAGTVLVG</sequence>
<accession>A0AA88L9W6</accession>
<dbReference type="Proteomes" id="UP001187531">
    <property type="component" value="Unassembled WGS sequence"/>
</dbReference>
<name>A0AA88L9W6_ARTSF</name>
<protein>
    <submittedName>
        <fullName evidence="3">Uncharacterized protein</fullName>
    </submittedName>
</protein>
<feature type="signal peptide" evidence="2">
    <location>
        <begin position="1"/>
        <end position="16"/>
    </location>
</feature>
<feature type="compositionally biased region" description="Basic and acidic residues" evidence="1">
    <location>
        <begin position="20"/>
        <end position="29"/>
    </location>
</feature>
<feature type="region of interest" description="Disordered" evidence="1">
    <location>
        <begin position="20"/>
        <end position="65"/>
    </location>
</feature>
<gene>
    <name evidence="3" type="ORF">QYM36_006413</name>
</gene>
<evidence type="ECO:0000256" key="1">
    <source>
        <dbReference type="SAM" id="MobiDB-lite"/>
    </source>
</evidence>
<keyword evidence="2" id="KW-0732">Signal</keyword>
<evidence type="ECO:0000313" key="3">
    <source>
        <dbReference type="EMBL" id="KAK2717626.1"/>
    </source>
</evidence>
<keyword evidence="4" id="KW-1185">Reference proteome</keyword>
<organism evidence="3 4">
    <name type="scientific">Artemia franciscana</name>
    <name type="common">Brine shrimp</name>
    <name type="synonym">Artemia sanfranciscana</name>
    <dbReference type="NCBI Taxonomy" id="6661"/>
    <lineage>
        <taxon>Eukaryota</taxon>
        <taxon>Metazoa</taxon>
        <taxon>Ecdysozoa</taxon>
        <taxon>Arthropoda</taxon>
        <taxon>Crustacea</taxon>
        <taxon>Branchiopoda</taxon>
        <taxon>Anostraca</taxon>
        <taxon>Artemiidae</taxon>
        <taxon>Artemia</taxon>
    </lineage>
</organism>
<evidence type="ECO:0000313" key="4">
    <source>
        <dbReference type="Proteomes" id="UP001187531"/>
    </source>
</evidence>
<feature type="chain" id="PRO_5041694619" evidence="2">
    <location>
        <begin position="17"/>
        <end position="264"/>
    </location>
</feature>
<proteinExistence type="predicted"/>
<comment type="caution">
    <text evidence="3">The sequence shown here is derived from an EMBL/GenBank/DDBJ whole genome shotgun (WGS) entry which is preliminary data.</text>
</comment>
<dbReference type="EMBL" id="JAVRJZ010000010">
    <property type="protein sequence ID" value="KAK2717626.1"/>
    <property type="molecule type" value="Genomic_DNA"/>
</dbReference>
<reference evidence="3" key="1">
    <citation type="submission" date="2023-07" db="EMBL/GenBank/DDBJ databases">
        <title>Chromosome-level genome assembly of Artemia franciscana.</title>
        <authorList>
            <person name="Jo E."/>
        </authorList>
    </citation>
    <scope>NUCLEOTIDE SEQUENCE</scope>
    <source>
        <tissue evidence="3">Whole body</tissue>
    </source>
</reference>
<dbReference type="AlphaFoldDB" id="A0AA88L9W6"/>